<evidence type="ECO:0000256" key="2">
    <source>
        <dbReference type="ARBA" id="ARBA00009347"/>
    </source>
</evidence>
<dbReference type="GO" id="GO:0016627">
    <property type="term" value="F:oxidoreductase activity, acting on the CH-CH group of donors"/>
    <property type="evidence" value="ECO:0007669"/>
    <property type="project" value="InterPro"/>
</dbReference>
<dbReference type="PANTHER" id="PTHR43292">
    <property type="entry name" value="ACYL-COA DEHYDROGENASE"/>
    <property type="match status" value="1"/>
</dbReference>
<evidence type="ECO:0000256" key="3">
    <source>
        <dbReference type="ARBA" id="ARBA00022630"/>
    </source>
</evidence>
<keyword evidence="4 6" id="KW-0274">FAD</keyword>
<keyword evidence="11" id="KW-1185">Reference proteome</keyword>
<proteinExistence type="inferred from homology"/>
<dbReference type="InterPro" id="IPR009100">
    <property type="entry name" value="AcylCoA_DH/oxidase_NM_dom_sf"/>
</dbReference>
<evidence type="ECO:0000256" key="4">
    <source>
        <dbReference type="ARBA" id="ARBA00022827"/>
    </source>
</evidence>
<sequence>MSAEMSTETSTVEEFRAEVRAWLEAHVPAEPLPSWTERAGFDLHRAWERTLFEGGYAAVDWPAAYGGRDAGLRRSIAFAEEYYRAGAPERINMGGLYLLGPVLMQYGTPEQCERWIPDLLACRTIWCQGFSEPESGSDLASLRTRAERDGDHYVVNGQKIWTSMGGFADWIFALVRTDPEVGRRRKHHGITFLCIDLRSPGVEVRPLAMVDGTRGFAEVFFTDVRVPVENVVGEVDQGWRVAMSTLGFERGAVFGDHAKFTADVEALAALVRVRGLEDDTRALDELGRVLVETEVYRANVYRLAGIAEAGGDLDSTASINKVFWTQMQHDIFATGLRLMEEDGAVVGDPAAVPYADAATRRSWADWHHRYWYARAAMIFGGTNEIQRNIISERVLGLPMEPRP</sequence>
<protein>
    <submittedName>
        <fullName evidence="10">Acyl-CoA dehydrogenase</fullName>
    </submittedName>
</protein>
<accession>A0A1G7BJT8</accession>
<evidence type="ECO:0000313" key="10">
    <source>
        <dbReference type="EMBL" id="SDE26696.1"/>
    </source>
</evidence>
<dbReference type="Pfam" id="PF00441">
    <property type="entry name" value="Acyl-CoA_dh_1"/>
    <property type="match status" value="1"/>
</dbReference>
<evidence type="ECO:0000313" key="11">
    <source>
        <dbReference type="Proteomes" id="UP000199034"/>
    </source>
</evidence>
<dbReference type="InterPro" id="IPR046373">
    <property type="entry name" value="Acyl-CoA_Oxase/DH_mid-dom_sf"/>
</dbReference>
<dbReference type="Gene3D" id="1.10.540.10">
    <property type="entry name" value="Acyl-CoA dehydrogenase/oxidase, N-terminal domain"/>
    <property type="match status" value="1"/>
</dbReference>
<comment type="cofactor">
    <cofactor evidence="1 6">
        <name>FAD</name>
        <dbReference type="ChEBI" id="CHEBI:57692"/>
    </cofactor>
</comment>
<dbReference type="PANTHER" id="PTHR43292:SF3">
    <property type="entry name" value="ACYL-COA DEHYDROGENASE FADE29"/>
    <property type="match status" value="1"/>
</dbReference>
<evidence type="ECO:0000256" key="6">
    <source>
        <dbReference type="RuleBase" id="RU362125"/>
    </source>
</evidence>
<gene>
    <name evidence="10" type="ORF">SAMN05421872_11825</name>
</gene>
<dbReference type="InterPro" id="IPR006091">
    <property type="entry name" value="Acyl-CoA_Oxase/DH_mid-dom"/>
</dbReference>
<keyword evidence="3 6" id="KW-0285">Flavoprotein</keyword>
<comment type="similarity">
    <text evidence="2 6">Belongs to the acyl-CoA dehydrogenase family.</text>
</comment>
<dbReference type="AlphaFoldDB" id="A0A1G7BJT8"/>
<dbReference type="InterPro" id="IPR052161">
    <property type="entry name" value="Mycobact_Acyl-CoA_DH"/>
</dbReference>
<dbReference type="InterPro" id="IPR036250">
    <property type="entry name" value="AcylCo_DH-like_C"/>
</dbReference>
<dbReference type="FunFam" id="2.40.110.10:FF:000011">
    <property type="entry name" value="Acyl-CoA dehydrogenase FadE34"/>
    <property type="match status" value="1"/>
</dbReference>
<evidence type="ECO:0000259" key="8">
    <source>
        <dbReference type="Pfam" id="PF02770"/>
    </source>
</evidence>
<dbReference type="SUPFAM" id="SSF47203">
    <property type="entry name" value="Acyl-CoA dehydrogenase C-terminal domain-like"/>
    <property type="match status" value="1"/>
</dbReference>
<evidence type="ECO:0000259" key="9">
    <source>
        <dbReference type="Pfam" id="PF02771"/>
    </source>
</evidence>
<dbReference type="Gene3D" id="1.20.140.10">
    <property type="entry name" value="Butyryl-CoA Dehydrogenase, subunit A, domain 3"/>
    <property type="match status" value="1"/>
</dbReference>
<dbReference type="InterPro" id="IPR013786">
    <property type="entry name" value="AcylCoA_DH/ox_N"/>
</dbReference>
<evidence type="ECO:0000256" key="1">
    <source>
        <dbReference type="ARBA" id="ARBA00001974"/>
    </source>
</evidence>
<dbReference type="InterPro" id="IPR009075">
    <property type="entry name" value="AcylCo_DH/oxidase_C"/>
</dbReference>
<dbReference type="GO" id="GO:0005886">
    <property type="term" value="C:plasma membrane"/>
    <property type="evidence" value="ECO:0007669"/>
    <property type="project" value="TreeGrafter"/>
</dbReference>
<dbReference type="STRING" id="1045774.SAMN05421872_11825"/>
<feature type="domain" description="Acyl-CoA dehydrogenase/oxidase N-terminal" evidence="9">
    <location>
        <begin position="11"/>
        <end position="121"/>
    </location>
</feature>
<name>A0A1G7BJT8_9ACTN</name>
<reference evidence="11" key="1">
    <citation type="submission" date="2016-10" db="EMBL/GenBank/DDBJ databases">
        <authorList>
            <person name="Varghese N."/>
            <person name="Submissions S."/>
        </authorList>
    </citation>
    <scope>NUCLEOTIDE SEQUENCE [LARGE SCALE GENOMIC DNA]</scope>
    <source>
        <strain evidence="11">CGMCC 4.6858</strain>
    </source>
</reference>
<keyword evidence="5 6" id="KW-0560">Oxidoreductase</keyword>
<feature type="domain" description="Acyl-CoA dehydrogenase/oxidase C-terminal" evidence="7">
    <location>
        <begin position="236"/>
        <end position="395"/>
    </location>
</feature>
<dbReference type="Gene3D" id="2.40.110.10">
    <property type="entry name" value="Butyryl-CoA Dehydrogenase, subunit A, domain 2"/>
    <property type="match status" value="1"/>
</dbReference>
<dbReference type="Proteomes" id="UP000199034">
    <property type="component" value="Unassembled WGS sequence"/>
</dbReference>
<evidence type="ECO:0000259" key="7">
    <source>
        <dbReference type="Pfam" id="PF00441"/>
    </source>
</evidence>
<dbReference type="GO" id="GO:0050660">
    <property type="term" value="F:flavin adenine dinucleotide binding"/>
    <property type="evidence" value="ECO:0007669"/>
    <property type="project" value="InterPro"/>
</dbReference>
<organism evidence="10 11">
    <name type="scientific">Nocardioides lianchengensis</name>
    <dbReference type="NCBI Taxonomy" id="1045774"/>
    <lineage>
        <taxon>Bacteria</taxon>
        <taxon>Bacillati</taxon>
        <taxon>Actinomycetota</taxon>
        <taxon>Actinomycetes</taxon>
        <taxon>Propionibacteriales</taxon>
        <taxon>Nocardioidaceae</taxon>
        <taxon>Nocardioides</taxon>
    </lineage>
</organism>
<dbReference type="SUPFAM" id="SSF56645">
    <property type="entry name" value="Acyl-CoA dehydrogenase NM domain-like"/>
    <property type="match status" value="1"/>
</dbReference>
<feature type="domain" description="Acyl-CoA oxidase/dehydrogenase middle" evidence="8">
    <location>
        <begin position="127"/>
        <end position="224"/>
    </location>
</feature>
<dbReference type="InterPro" id="IPR037069">
    <property type="entry name" value="AcylCoA_DH/ox_N_sf"/>
</dbReference>
<dbReference type="EMBL" id="FMZM01000018">
    <property type="protein sequence ID" value="SDE26696.1"/>
    <property type="molecule type" value="Genomic_DNA"/>
</dbReference>
<dbReference type="Pfam" id="PF02771">
    <property type="entry name" value="Acyl-CoA_dh_N"/>
    <property type="match status" value="1"/>
</dbReference>
<evidence type="ECO:0000256" key="5">
    <source>
        <dbReference type="ARBA" id="ARBA00023002"/>
    </source>
</evidence>
<dbReference type="Pfam" id="PF02770">
    <property type="entry name" value="Acyl-CoA_dh_M"/>
    <property type="match status" value="1"/>
</dbReference>